<dbReference type="Gene3D" id="3.30.565.10">
    <property type="entry name" value="Histidine kinase-like ATPase, C-terminal domain"/>
    <property type="match status" value="1"/>
</dbReference>
<proteinExistence type="predicted"/>
<evidence type="ECO:0000256" key="2">
    <source>
        <dbReference type="ARBA" id="ARBA00004429"/>
    </source>
</evidence>
<dbReference type="SMART" id="SM00388">
    <property type="entry name" value="HisKA"/>
    <property type="match status" value="1"/>
</dbReference>
<dbReference type="SUPFAM" id="SSF47384">
    <property type="entry name" value="Homodimeric domain of signal transducing histidine kinase"/>
    <property type="match status" value="1"/>
</dbReference>
<dbReference type="InterPro" id="IPR036890">
    <property type="entry name" value="HATPase_C_sf"/>
</dbReference>
<evidence type="ECO:0000256" key="5">
    <source>
        <dbReference type="ARBA" id="ARBA00022519"/>
    </source>
</evidence>
<dbReference type="InterPro" id="IPR050980">
    <property type="entry name" value="2C_sensor_his_kinase"/>
</dbReference>
<dbReference type="PANTHER" id="PTHR44936">
    <property type="entry name" value="SENSOR PROTEIN CREC"/>
    <property type="match status" value="1"/>
</dbReference>
<gene>
    <name evidence="18" type="ORF">F4827_005683</name>
</gene>
<dbReference type="CDD" id="cd00075">
    <property type="entry name" value="HATPase"/>
    <property type="match status" value="1"/>
</dbReference>
<feature type="transmembrane region" description="Helical" evidence="15">
    <location>
        <begin position="12"/>
        <end position="37"/>
    </location>
</feature>
<dbReference type="Pfam" id="PF00672">
    <property type="entry name" value="HAMP"/>
    <property type="match status" value="1"/>
</dbReference>
<evidence type="ECO:0000256" key="7">
    <source>
        <dbReference type="ARBA" id="ARBA00022679"/>
    </source>
</evidence>
<evidence type="ECO:0000313" key="18">
    <source>
        <dbReference type="EMBL" id="MBB6105813.1"/>
    </source>
</evidence>
<dbReference type="PRINTS" id="PR00344">
    <property type="entry name" value="BCTRLSENSOR"/>
</dbReference>
<evidence type="ECO:0000256" key="14">
    <source>
        <dbReference type="ARBA" id="ARBA00023136"/>
    </source>
</evidence>
<evidence type="ECO:0000256" key="10">
    <source>
        <dbReference type="ARBA" id="ARBA00022777"/>
    </source>
</evidence>
<keyword evidence="4" id="KW-1003">Cell membrane</keyword>
<dbReference type="Pfam" id="PF02518">
    <property type="entry name" value="HATPase_c"/>
    <property type="match status" value="1"/>
</dbReference>
<keyword evidence="9" id="KW-0547">Nucleotide-binding</keyword>
<comment type="catalytic activity">
    <reaction evidence="1">
        <text>ATP + protein L-histidine = ADP + protein N-phospho-L-histidine.</text>
        <dbReference type="EC" id="2.7.13.3"/>
    </reaction>
</comment>
<evidence type="ECO:0000256" key="13">
    <source>
        <dbReference type="ARBA" id="ARBA00023012"/>
    </source>
</evidence>
<comment type="caution">
    <text evidence="18">The sequence shown here is derived from an EMBL/GenBank/DDBJ whole genome shotgun (WGS) entry which is preliminary data.</text>
</comment>
<keyword evidence="10 18" id="KW-0418">Kinase</keyword>
<keyword evidence="8 15" id="KW-0812">Transmembrane</keyword>
<dbReference type="SUPFAM" id="SSF55874">
    <property type="entry name" value="ATPase domain of HSP90 chaperone/DNA topoisomerase II/histidine kinase"/>
    <property type="match status" value="1"/>
</dbReference>
<evidence type="ECO:0000256" key="12">
    <source>
        <dbReference type="ARBA" id="ARBA00022989"/>
    </source>
</evidence>
<keyword evidence="19" id="KW-1185">Reference proteome</keyword>
<evidence type="ECO:0000259" key="17">
    <source>
        <dbReference type="PROSITE" id="PS50885"/>
    </source>
</evidence>
<dbReference type="EMBL" id="JACHBW010000020">
    <property type="protein sequence ID" value="MBB6105813.1"/>
    <property type="molecule type" value="Genomic_DNA"/>
</dbReference>
<dbReference type="AlphaFoldDB" id="A0A7W9U2G4"/>
<dbReference type="PROSITE" id="PS50109">
    <property type="entry name" value="HIS_KIN"/>
    <property type="match status" value="1"/>
</dbReference>
<feature type="transmembrane region" description="Helical" evidence="15">
    <location>
        <begin position="161"/>
        <end position="182"/>
    </location>
</feature>
<dbReference type="PROSITE" id="PS51257">
    <property type="entry name" value="PROKAR_LIPOPROTEIN"/>
    <property type="match status" value="1"/>
</dbReference>
<dbReference type="InterPro" id="IPR036097">
    <property type="entry name" value="HisK_dim/P_sf"/>
</dbReference>
<dbReference type="InterPro" id="IPR005467">
    <property type="entry name" value="His_kinase_dom"/>
</dbReference>
<dbReference type="CDD" id="cd00082">
    <property type="entry name" value="HisKA"/>
    <property type="match status" value="1"/>
</dbReference>
<dbReference type="RefSeq" id="WP_183729762.1">
    <property type="nucleotide sequence ID" value="NZ_JACHBW010000020.1"/>
</dbReference>
<dbReference type="SMART" id="SM00387">
    <property type="entry name" value="HATPase_c"/>
    <property type="match status" value="1"/>
</dbReference>
<evidence type="ECO:0000256" key="1">
    <source>
        <dbReference type="ARBA" id="ARBA00000085"/>
    </source>
</evidence>
<dbReference type="GO" id="GO:0000155">
    <property type="term" value="F:phosphorelay sensor kinase activity"/>
    <property type="evidence" value="ECO:0007669"/>
    <property type="project" value="InterPro"/>
</dbReference>
<dbReference type="InterPro" id="IPR003660">
    <property type="entry name" value="HAMP_dom"/>
</dbReference>
<evidence type="ECO:0000256" key="6">
    <source>
        <dbReference type="ARBA" id="ARBA00022553"/>
    </source>
</evidence>
<keyword evidence="11" id="KW-0067">ATP-binding</keyword>
<dbReference type="InterPro" id="IPR003661">
    <property type="entry name" value="HisK_dim/P_dom"/>
</dbReference>
<keyword evidence="6" id="KW-0597">Phosphoprotein</keyword>
<evidence type="ECO:0000259" key="16">
    <source>
        <dbReference type="PROSITE" id="PS50109"/>
    </source>
</evidence>
<dbReference type="EC" id="2.7.13.3" evidence="3"/>
<dbReference type="GO" id="GO:0005524">
    <property type="term" value="F:ATP binding"/>
    <property type="evidence" value="ECO:0007669"/>
    <property type="project" value="UniProtKB-KW"/>
</dbReference>
<keyword evidence="12 15" id="KW-1133">Transmembrane helix</keyword>
<dbReference type="CDD" id="cd06225">
    <property type="entry name" value="HAMP"/>
    <property type="match status" value="1"/>
</dbReference>
<feature type="domain" description="Histidine kinase" evidence="16">
    <location>
        <begin position="243"/>
        <end position="442"/>
    </location>
</feature>
<dbReference type="PANTHER" id="PTHR44936:SF5">
    <property type="entry name" value="SENSOR HISTIDINE KINASE ENVZ"/>
    <property type="match status" value="1"/>
</dbReference>
<dbReference type="Pfam" id="PF00512">
    <property type="entry name" value="HisKA"/>
    <property type="match status" value="1"/>
</dbReference>
<dbReference type="GO" id="GO:0005886">
    <property type="term" value="C:plasma membrane"/>
    <property type="evidence" value="ECO:0007669"/>
    <property type="project" value="UniProtKB-SubCell"/>
</dbReference>
<name>A0A7W9U2G4_9BURK</name>
<evidence type="ECO:0000256" key="4">
    <source>
        <dbReference type="ARBA" id="ARBA00022475"/>
    </source>
</evidence>
<dbReference type="PROSITE" id="PS50885">
    <property type="entry name" value="HAMP"/>
    <property type="match status" value="1"/>
</dbReference>
<evidence type="ECO:0000256" key="3">
    <source>
        <dbReference type="ARBA" id="ARBA00012438"/>
    </source>
</evidence>
<keyword evidence="5" id="KW-0997">Cell inner membrane</keyword>
<keyword evidence="13" id="KW-0902">Two-component regulatory system</keyword>
<keyword evidence="7" id="KW-0808">Transferase</keyword>
<reference evidence="18 19" key="1">
    <citation type="submission" date="2020-08" db="EMBL/GenBank/DDBJ databases">
        <title>Above-ground endophytic microbial communities from plants in different locations in the United States.</title>
        <authorList>
            <person name="Frank C."/>
        </authorList>
    </citation>
    <scope>NUCLEOTIDE SEQUENCE [LARGE SCALE GENOMIC DNA]</scope>
    <source>
        <strain evidence="18 19">WP4_2_2</strain>
    </source>
</reference>
<accession>A0A7W9U2G4</accession>
<feature type="domain" description="HAMP" evidence="17">
    <location>
        <begin position="183"/>
        <end position="235"/>
    </location>
</feature>
<sequence length="454" mass="50196">MRRFFSDFFSTTLGQILAIIACSSVITFGLFIVLLFYPGGPPTPPWPWPPTYRIANIARLLAQTPADARAKTALALQSPNVRLNVTAMPARCTVYTLDNGELQRSLRAELRDIGATVSVHSCDAREPNATIQVLVRLHPDDTTVLEARTQRIGPEPPRLTFPFVGALIFMCVGVAAMSAWAVSRVIRPLRRLADKAEAFGRDIALAPIEEEGPLEIRRAAHAFNLMQERITHSLHNRTRMLAAVSHDLRTPLTRMRLQLDTNESESVRDKLRKDIDLMQTMVSSALAFLSSGSGDENKEWLDLSALIATICDEYEEAGAVIRYEGPRQIRCFCRPDGMQRVLANLIDNALRFGETVVVVASVRAETILIDVSDDGPGIPETRLRDVLEPFVRLDPSRGGQPGSVGLGLAIVRDIVRAHGGELTLINRRPSGLTARIVLQHSTRNRVVEDEAPQH</sequence>
<evidence type="ECO:0000256" key="11">
    <source>
        <dbReference type="ARBA" id="ARBA00022840"/>
    </source>
</evidence>
<evidence type="ECO:0000256" key="8">
    <source>
        <dbReference type="ARBA" id="ARBA00022692"/>
    </source>
</evidence>
<dbReference type="InterPro" id="IPR003594">
    <property type="entry name" value="HATPase_dom"/>
</dbReference>
<organism evidence="18 19">
    <name type="scientific">Paraburkholderia bannensis</name>
    <dbReference type="NCBI Taxonomy" id="765414"/>
    <lineage>
        <taxon>Bacteria</taxon>
        <taxon>Pseudomonadati</taxon>
        <taxon>Pseudomonadota</taxon>
        <taxon>Betaproteobacteria</taxon>
        <taxon>Burkholderiales</taxon>
        <taxon>Burkholderiaceae</taxon>
        <taxon>Paraburkholderia</taxon>
    </lineage>
</organism>
<evidence type="ECO:0000313" key="19">
    <source>
        <dbReference type="Proteomes" id="UP000571554"/>
    </source>
</evidence>
<dbReference type="InterPro" id="IPR004358">
    <property type="entry name" value="Sig_transdc_His_kin-like_C"/>
</dbReference>
<evidence type="ECO:0000256" key="15">
    <source>
        <dbReference type="SAM" id="Phobius"/>
    </source>
</evidence>
<evidence type="ECO:0000256" key="9">
    <source>
        <dbReference type="ARBA" id="ARBA00022741"/>
    </source>
</evidence>
<dbReference type="SMART" id="SM00304">
    <property type="entry name" value="HAMP"/>
    <property type="match status" value="1"/>
</dbReference>
<comment type="subcellular location">
    <subcellularLocation>
        <location evidence="2">Cell inner membrane</location>
        <topology evidence="2">Multi-pass membrane protein</topology>
    </subcellularLocation>
</comment>
<dbReference type="Gene3D" id="1.10.287.130">
    <property type="match status" value="1"/>
</dbReference>
<keyword evidence="14 15" id="KW-0472">Membrane</keyword>
<dbReference type="Proteomes" id="UP000571554">
    <property type="component" value="Unassembled WGS sequence"/>
</dbReference>
<protein>
    <recommendedName>
        <fullName evidence="3">histidine kinase</fullName>
        <ecNumber evidence="3">2.7.13.3</ecNumber>
    </recommendedName>
</protein>